<proteinExistence type="predicted"/>
<name>X0ZXW5_9ZZZZ</name>
<protein>
    <submittedName>
        <fullName evidence="1">Uncharacterized protein</fullName>
    </submittedName>
</protein>
<gene>
    <name evidence="1" type="ORF">S01H4_34576</name>
</gene>
<feature type="non-terminal residue" evidence="1">
    <location>
        <position position="1"/>
    </location>
</feature>
<dbReference type="AlphaFoldDB" id="X0ZXW5"/>
<sequence length="225" mass="25172">INKGKFGIVHLGYMEISKLCEQIGDEQNAALYKESAEKFKLKAVEQKRNTEDLRQAINKAINAAKIAYKNKDFGKISDLYFSVATMLHELGEEDSALKFSNSAKKFRERIAIEQKAKDTVKQLPQEVQKSATQAPISDFRLDNDKKITFFPPQKPFHTVTTGDKIPKPQVKIAREIQPSAIGSMNVNIQKLEALMKGLGLICPGCQLEIKDSSTKKCPKCGSNLR</sequence>
<accession>X0ZXW5</accession>
<organism evidence="1">
    <name type="scientific">marine sediment metagenome</name>
    <dbReference type="NCBI Taxonomy" id="412755"/>
    <lineage>
        <taxon>unclassified sequences</taxon>
        <taxon>metagenomes</taxon>
        <taxon>ecological metagenomes</taxon>
    </lineage>
</organism>
<dbReference type="EMBL" id="BART01018306">
    <property type="protein sequence ID" value="GAG74685.1"/>
    <property type="molecule type" value="Genomic_DNA"/>
</dbReference>
<comment type="caution">
    <text evidence="1">The sequence shown here is derived from an EMBL/GenBank/DDBJ whole genome shotgun (WGS) entry which is preliminary data.</text>
</comment>
<evidence type="ECO:0000313" key="1">
    <source>
        <dbReference type="EMBL" id="GAG74685.1"/>
    </source>
</evidence>
<reference evidence="1" key="1">
    <citation type="journal article" date="2014" name="Front. Microbiol.">
        <title>High frequency of phylogenetically diverse reductive dehalogenase-homologous genes in deep subseafloor sedimentary metagenomes.</title>
        <authorList>
            <person name="Kawai M."/>
            <person name="Futagami T."/>
            <person name="Toyoda A."/>
            <person name="Takaki Y."/>
            <person name="Nishi S."/>
            <person name="Hori S."/>
            <person name="Arai W."/>
            <person name="Tsubouchi T."/>
            <person name="Morono Y."/>
            <person name="Uchiyama I."/>
            <person name="Ito T."/>
            <person name="Fujiyama A."/>
            <person name="Inagaki F."/>
            <person name="Takami H."/>
        </authorList>
    </citation>
    <scope>NUCLEOTIDE SEQUENCE</scope>
    <source>
        <strain evidence="1">Expedition CK06-06</strain>
    </source>
</reference>